<name>A0ABW7Z7U9_9ACTN</name>
<dbReference type="InterPro" id="IPR002397">
    <property type="entry name" value="Cyt_P450_B"/>
</dbReference>
<dbReference type="EMBL" id="JBITGY010000013">
    <property type="protein sequence ID" value="MFI6504002.1"/>
    <property type="molecule type" value="Genomic_DNA"/>
</dbReference>
<gene>
    <name evidence="3" type="ORF">ACIBG2_41920</name>
</gene>
<dbReference type="PANTHER" id="PTHR46696">
    <property type="entry name" value="P450, PUTATIVE (EUROFUNG)-RELATED"/>
    <property type="match status" value="1"/>
</dbReference>
<reference evidence="3 4" key="1">
    <citation type="submission" date="2024-10" db="EMBL/GenBank/DDBJ databases">
        <title>The Natural Products Discovery Center: Release of the First 8490 Sequenced Strains for Exploring Actinobacteria Biosynthetic Diversity.</title>
        <authorList>
            <person name="Kalkreuter E."/>
            <person name="Kautsar S.A."/>
            <person name="Yang D."/>
            <person name="Bader C.D."/>
            <person name="Teijaro C.N."/>
            <person name="Fluegel L."/>
            <person name="Davis C.M."/>
            <person name="Simpson J.R."/>
            <person name="Lauterbach L."/>
            <person name="Steele A.D."/>
            <person name="Gui C."/>
            <person name="Meng S."/>
            <person name="Li G."/>
            <person name="Viehrig K."/>
            <person name="Ye F."/>
            <person name="Su P."/>
            <person name="Kiefer A.F."/>
            <person name="Nichols A."/>
            <person name="Cepeda A.J."/>
            <person name="Yan W."/>
            <person name="Fan B."/>
            <person name="Jiang Y."/>
            <person name="Adhikari A."/>
            <person name="Zheng C.-J."/>
            <person name="Schuster L."/>
            <person name="Cowan T.M."/>
            <person name="Smanski M.J."/>
            <person name="Chevrette M.G."/>
            <person name="De Carvalho L.P.S."/>
            <person name="Shen B."/>
        </authorList>
    </citation>
    <scope>NUCLEOTIDE SEQUENCE [LARGE SCALE GENOMIC DNA]</scope>
    <source>
        <strain evidence="3 4">NPDC050545</strain>
    </source>
</reference>
<dbReference type="SUPFAM" id="SSF48264">
    <property type="entry name" value="Cytochrome P450"/>
    <property type="match status" value="1"/>
</dbReference>
<dbReference type="InterPro" id="IPR036396">
    <property type="entry name" value="Cyt_P450_sf"/>
</dbReference>
<evidence type="ECO:0008006" key="5">
    <source>
        <dbReference type="Google" id="ProtNLM"/>
    </source>
</evidence>
<feature type="region of interest" description="Disordered" evidence="2">
    <location>
        <begin position="193"/>
        <end position="214"/>
    </location>
</feature>
<evidence type="ECO:0000313" key="3">
    <source>
        <dbReference type="EMBL" id="MFI6504002.1"/>
    </source>
</evidence>
<dbReference type="PANTHER" id="PTHR46696:SF1">
    <property type="entry name" value="CYTOCHROME P450 YJIB-RELATED"/>
    <property type="match status" value="1"/>
</dbReference>
<comment type="caution">
    <text evidence="3">The sequence shown here is derived from an EMBL/GenBank/DDBJ whole genome shotgun (WGS) entry which is preliminary data.</text>
</comment>
<dbReference type="RefSeq" id="WP_397089762.1">
    <property type="nucleotide sequence ID" value="NZ_JBITGY010000013.1"/>
</dbReference>
<protein>
    <recommendedName>
        <fullName evidence="5">Cytochrome P450</fullName>
    </recommendedName>
</protein>
<dbReference type="Gene3D" id="1.10.630.10">
    <property type="entry name" value="Cytochrome P450"/>
    <property type="match status" value="2"/>
</dbReference>
<evidence type="ECO:0000256" key="2">
    <source>
        <dbReference type="SAM" id="MobiDB-lite"/>
    </source>
</evidence>
<evidence type="ECO:0000256" key="1">
    <source>
        <dbReference type="ARBA" id="ARBA00010617"/>
    </source>
</evidence>
<sequence>MAVQVVEGQRLPAQRLGGVQGRCVEAAEEQLVIGAELNRLIIDQQMDDRLRAEEPVSRARLPTGGTAWLVTRYEDVRVVLSSPVFSADGTRPASCARAGAGAGPAAPAVHPDGPAAAQLLSAHAHPGVHPEAHQGGIALLAVDWDPAVFPEPERLDVHRGSRHHVAFGYGVHQCLADRVVFDTLIQSRVGQEGQARVVDPGRAKRPPTLDARRGSLESWSRGWKGLDGVMRGLVVCSWP</sequence>
<evidence type="ECO:0000313" key="4">
    <source>
        <dbReference type="Proteomes" id="UP001612741"/>
    </source>
</evidence>
<accession>A0ABW7Z7U9</accession>
<organism evidence="3 4">
    <name type="scientific">Nonomuraea typhae</name>
    <dbReference type="NCBI Taxonomy" id="2603600"/>
    <lineage>
        <taxon>Bacteria</taxon>
        <taxon>Bacillati</taxon>
        <taxon>Actinomycetota</taxon>
        <taxon>Actinomycetes</taxon>
        <taxon>Streptosporangiales</taxon>
        <taxon>Streptosporangiaceae</taxon>
        <taxon>Nonomuraea</taxon>
    </lineage>
</organism>
<dbReference type="PRINTS" id="PR00359">
    <property type="entry name" value="BP450"/>
</dbReference>
<dbReference type="InterPro" id="IPR017972">
    <property type="entry name" value="Cyt_P450_CS"/>
</dbReference>
<comment type="similarity">
    <text evidence="1">Belongs to the cytochrome P450 family.</text>
</comment>
<keyword evidence="4" id="KW-1185">Reference proteome</keyword>
<dbReference type="Proteomes" id="UP001612741">
    <property type="component" value="Unassembled WGS sequence"/>
</dbReference>
<proteinExistence type="inferred from homology"/>
<dbReference type="PROSITE" id="PS00086">
    <property type="entry name" value="CYTOCHROME_P450"/>
    <property type="match status" value="1"/>
</dbReference>